<evidence type="ECO:0000256" key="1">
    <source>
        <dbReference type="SAM" id="MobiDB-lite"/>
    </source>
</evidence>
<evidence type="ECO:0000259" key="2">
    <source>
        <dbReference type="PROSITE" id="PS50030"/>
    </source>
</evidence>
<dbReference type="SUPFAM" id="SSF117839">
    <property type="entry name" value="WWE domain"/>
    <property type="match status" value="1"/>
</dbReference>
<name>A0AA36IEV8_9DINO</name>
<dbReference type="Pfam" id="PF02825">
    <property type="entry name" value="WWE"/>
    <property type="match status" value="1"/>
</dbReference>
<dbReference type="GO" id="GO:0008270">
    <property type="term" value="F:zinc ion binding"/>
    <property type="evidence" value="ECO:0007669"/>
    <property type="project" value="InterPro"/>
</dbReference>
<feature type="domain" description="UBA" evidence="2">
    <location>
        <begin position="169"/>
        <end position="219"/>
    </location>
</feature>
<dbReference type="SMART" id="SM00678">
    <property type="entry name" value="WWE"/>
    <property type="match status" value="1"/>
</dbReference>
<dbReference type="AlphaFoldDB" id="A0AA36IEV8"/>
<gene>
    <name evidence="4" type="ORF">EVOR1521_LOCUS12617</name>
</gene>
<dbReference type="EMBL" id="CAUJNA010001336">
    <property type="protein sequence ID" value="CAJ1386184.1"/>
    <property type="molecule type" value="Genomic_DNA"/>
</dbReference>
<dbReference type="InterPro" id="IPR037197">
    <property type="entry name" value="WWE_dom_sf"/>
</dbReference>
<dbReference type="Gene3D" id="1.10.8.10">
    <property type="entry name" value="DNA helicase RuvA subunit, C-terminal domain"/>
    <property type="match status" value="1"/>
</dbReference>
<sequence>MSNAQHAAEPAPDPRAIWFGAPCGPSTRRSVAVAGDMASDVAKFAATTPERASCWETDAPVFILGADGQTHETRPTTSLAQDLDKLEADAPSPSRARRREADERPIAPAEARPTERRLSFADRPLSGFGGSSPSFQQRRSIGGYENTAPAPCSRRSSTGSVKSPAERSERSERSVRQSRTSYEPVEKLLSLGIDKEAARVALAAVGGDVEKAKRLVLEDSQAHVSREACEWEFEGDKGWVPFDVDSDRTLRSALERRKEACELRFNGHRYIIDFNSMTQLNLATQRTRQIRRRGTTSAASSSGVPSAHERSRAR</sequence>
<dbReference type="InterPro" id="IPR018123">
    <property type="entry name" value="WWE-dom_subgr"/>
</dbReference>
<dbReference type="InterPro" id="IPR004170">
    <property type="entry name" value="WWE_dom"/>
</dbReference>
<dbReference type="InterPro" id="IPR009060">
    <property type="entry name" value="UBA-like_sf"/>
</dbReference>
<protein>
    <submittedName>
        <fullName evidence="4">Uncharacterized protein</fullName>
    </submittedName>
</protein>
<organism evidence="4 5">
    <name type="scientific">Effrenium voratum</name>
    <dbReference type="NCBI Taxonomy" id="2562239"/>
    <lineage>
        <taxon>Eukaryota</taxon>
        <taxon>Sar</taxon>
        <taxon>Alveolata</taxon>
        <taxon>Dinophyceae</taxon>
        <taxon>Suessiales</taxon>
        <taxon>Symbiodiniaceae</taxon>
        <taxon>Effrenium</taxon>
    </lineage>
</organism>
<dbReference type="Gene3D" id="3.30.720.50">
    <property type="match status" value="1"/>
</dbReference>
<dbReference type="SUPFAM" id="SSF46934">
    <property type="entry name" value="UBA-like"/>
    <property type="match status" value="1"/>
</dbReference>
<keyword evidence="5" id="KW-1185">Reference proteome</keyword>
<evidence type="ECO:0000259" key="3">
    <source>
        <dbReference type="PROSITE" id="PS50918"/>
    </source>
</evidence>
<evidence type="ECO:0000313" key="5">
    <source>
        <dbReference type="Proteomes" id="UP001178507"/>
    </source>
</evidence>
<dbReference type="InterPro" id="IPR015940">
    <property type="entry name" value="UBA"/>
</dbReference>
<dbReference type="PROSITE" id="PS50918">
    <property type="entry name" value="WWE"/>
    <property type="match status" value="1"/>
</dbReference>
<proteinExistence type="predicted"/>
<dbReference type="PROSITE" id="PS50030">
    <property type="entry name" value="UBA"/>
    <property type="match status" value="1"/>
</dbReference>
<accession>A0AA36IEV8</accession>
<reference evidence="4" key="1">
    <citation type="submission" date="2023-08" db="EMBL/GenBank/DDBJ databases">
        <authorList>
            <person name="Chen Y."/>
            <person name="Shah S."/>
            <person name="Dougan E. K."/>
            <person name="Thang M."/>
            <person name="Chan C."/>
        </authorList>
    </citation>
    <scope>NUCLEOTIDE SEQUENCE</scope>
</reference>
<evidence type="ECO:0000313" key="4">
    <source>
        <dbReference type="EMBL" id="CAJ1386184.1"/>
    </source>
</evidence>
<feature type="region of interest" description="Disordered" evidence="1">
    <location>
        <begin position="68"/>
        <end position="181"/>
    </location>
</feature>
<feature type="compositionally biased region" description="Basic and acidic residues" evidence="1">
    <location>
        <begin position="164"/>
        <end position="175"/>
    </location>
</feature>
<dbReference type="Proteomes" id="UP001178507">
    <property type="component" value="Unassembled WGS sequence"/>
</dbReference>
<comment type="caution">
    <text evidence="4">The sequence shown here is derived from an EMBL/GenBank/DDBJ whole genome shotgun (WGS) entry which is preliminary data.</text>
</comment>
<feature type="region of interest" description="Disordered" evidence="1">
    <location>
        <begin position="288"/>
        <end position="314"/>
    </location>
</feature>
<feature type="domain" description="WWE" evidence="3">
    <location>
        <begin position="216"/>
        <end position="292"/>
    </location>
</feature>